<comment type="caution">
    <text evidence="3">The sequence shown here is derived from an EMBL/GenBank/DDBJ whole genome shotgun (WGS) entry which is preliminary data.</text>
</comment>
<dbReference type="PATRIC" id="fig|483937.3.peg.6994"/>
<dbReference type="PANTHER" id="PTHR12526">
    <property type="entry name" value="GLYCOSYLTRANSFERASE"/>
    <property type="match status" value="1"/>
</dbReference>
<gene>
    <name evidence="3" type="ORF">AMQ84_00305</name>
</gene>
<evidence type="ECO:0008006" key="5">
    <source>
        <dbReference type="Google" id="ProtNLM"/>
    </source>
</evidence>
<accession>A0A132UCV8</accession>
<dbReference type="GO" id="GO:0016757">
    <property type="term" value="F:glycosyltransferase activity"/>
    <property type="evidence" value="ECO:0007669"/>
    <property type="project" value="InterPro"/>
</dbReference>
<dbReference type="PANTHER" id="PTHR12526:SF630">
    <property type="entry name" value="GLYCOSYLTRANSFERASE"/>
    <property type="match status" value="1"/>
</dbReference>
<dbReference type="Gene3D" id="3.40.50.2000">
    <property type="entry name" value="Glycogen Phosphorylase B"/>
    <property type="match status" value="2"/>
</dbReference>
<evidence type="ECO:0000313" key="3">
    <source>
        <dbReference type="EMBL" id="KWX81315.1"/>
    </source>
</evidence>
<dbReference type="InterPro" id="IPR001296">
    <property type="entry name" value="Glyco_trans_1"/>
</dbReference>
<protein>
    <recommendedName>
        <fullName evidence="5">Glycosyl transferase family 1</fullName>
    </recommendedName>
</protein>
<evidence type="ECO:0000259" key="1">
    <source>
        <dbReference type="Pfam" id="PF00534"/>
    </source>
</evidence>
<evidence type="ECO:0000259" key="2">
    <source>
        <dbReference type="Pfam" id="PF13439"/>
    </source>
</evidence>
<dbReference type="InterPro" id="IPR028098">
    <property type="entry name" value="Glyco_trans_4-like_N"/>
</dbReference>
<dbReference type="Pfam" id="PF00534">
    <property type="entry name" value="Glycos_transf_1"/>
    <property type="match status" value="1"/>
</dbReference>
<evidence type="ECO:0000313" key="4">
    <source>
        <dbReference type="Proteomes" id="UP000070475"/>
    </source>
</evidence>
<keyword evidence="4" id="KW-1185">Reference proteome</keyword>
<dbReference type="Proteomes" id="UP000070475">
    <property type="component" value="Unassembled WGS sequence"/>
</dbReference>
<dbReference type="SUPFAM" id="SSF53756">
    <property type="entry name" value="UDP-Glycosyltransferase/glycogen phosphorylase"/>
    <property type="match status" value="1"/>
</dbReference>
<feature type="non-terminal residue" evidence="3">
    <location>
        <position position="358"/>
    </location>
</feature>
<sequence>MKILHILEPSSIGGVERIVSDLYKNNSSNFEVFVAIPKKFKKSFMESFFLQDSVNLIELDYDNQRKFSFKRILFYRKVVREIKPDIIHTHSRKACINVALFLRNSIHFRTQHMQDRDSIGLFDKLILAKNVDHWISTSKILKEYIQAQYGYVSINHIYNGVEIPNVKKTDVKIEGVTKIGFVGRLNKQKGLDLLIPILKRIEPLLINKYKFTVIGEGEEKIHLLELVNKLKLNDCVEFIGPKSDINSELIKFDFLLLPSRKEGLPLVMLEAMACGLPVVANNVGAIYEVIQNKVNGFIINSESDWLDLLPKLINGNIDLNKISVKATNLISSEFSVKRMCDEYCNSYQRHKAVSETKQ</sequence>
<dbReference type="OrthoDB" id="9804196at2"/>
<proteinExistence type="predicted"/>
<dbReference type="RefSeq" id="WP_060818750.1">
    <property type="nucleotide sequence ID" value="NZ_LIRB01000060.1"/>
</dbReference>
<dbReference type="EMBL" id="LIRB01000060">
    <property type="protein sequence ID" value="KWX81315.1"/>
    <property type="molecule type" value="Genomic_DNA"/>
</dbReference>
<name>A0A132UCV8_9BACL</name>
<reference evidence="3 4" key="1">
    <citation type="submission" date="2015-08" db="EMBL/GenBank/DDBJ databases">
        <title>Genomes of Paenibacillus riograndensis.</title>
        <authorList>
            <person name="Sant'Anna F.H."/>
            <person name="Souza R."/>
            <person name="Ambrosini A."/>
            <person name="Bach E."/>
            <person name="Fernandes G."/>
            <person name="Balsanelli E."/>
            <person name="Baura V.A."/>
            <person name="Pedrosa F.O."/>
            <person name="Souza E.M."/>
            <person name="Passaglia L."/>
        </authorList>
    </citation>
    <scope>NUCLEOTIDE SEQUENCE [LARGE SCALE GENOMIC DNA]</scope>
    <source>
        <strain evidence="3 4">CAS34</strain>
    </source>
</reference>
<organism evidence="3 4">
    <name type="scientific">Paenibacillus riograndensis</name>
    <dbReference type="NCBI Taxonomy" id="483937"/>
    <lineage>
        <taxon>Bacteria</taxon>
        <taxon>Bacillati</taxon>
        <taxon>Bacillota</taxon>
        <taxon>Bacilli</taxon>
        <taxon>Bacillales</taxon>
        <taxon>Paenibacillaceae</taxon>
        <taxon>Paenibacillus</taxon>
        <taxon>Paenibacillus sonchi group</taxon>
    </lineage>
</organism>
<feature type="domain" description="Glycosyl transferase family 1" evidence="1">
    <location>
        <begin position="173"/>
        <end position="316"/>
    </location>
</feature>
<dbReference type="Pfam" id="PF13439">
    <property type="entry name" value="Glyco_transf_4"/>
    <property type="match status" value="1"/>
</dbReference>
<feature type="domain" description="Glycosyltransferase subfamily 4-like N-terminal" evidence="2">
    <location>
        <begin position="12"/>
        <end position="162"/>
    </location>
</feature>
<dbReference type="CDD" id="cd03811">
    <property type="entry name" value="GT4_GT28_WabH-like"/>
    <property type="match status" value="1"/>
</dbReference>
<dbReference type="AlphaFoldDB" id="A0A132UCV8"/>